<dbReference type="EMBL" id="SWCI01000001">
    <property type="protein sequence ID" value="TKB50976.1"/>
    <property type="molecule type" value="Genomic_DNA"/>
</dbReference>
<keyword evidence="5" id="KW-1185">Reference proteome</keyword>
<reference evidence="3 5" key="1">
    <citation type="submission" date="2019-04" db="EMBL/GenBank/DDBJ databases">
        <authorList>
            <person name="Hwang J.C."/>
        </authorList>
    </citation>
    <scope>NUCLEOTIDE SEQUENCE [LARGE SCALE GENOMIC DNA]</scope>
    <source>
        <strain evidence="3 5">IMCC35001</strain>
    </source>
</reference>
<evidence type="ECO:0000313" key="4">
    <source>
        <dbReference type="EMBL" id="TKB51609.1"/>
    </source>
</evidence>
<evidence type="ECO:0000313" key="5">
    <source>
        <dbReference type="Proteomes" id="UP000305674"/>
    </source>
</evidence>
<sequence>DYIEMFYNSKRRHGSNDGLSPVEFEAQYFSNQSGV</sequence>
<dbReference type="AlphaFoldDB" id="A0A4U1BHS1"/>
<evidence type="ECO:0000259" key="1">
    <source>
        <dbReference type="Pfam" id="PF13333"/>
    </source>
</evidence>
<comment type="caution">
    <text evidence="3">The sequence shown here is derived from an EMBL/GenBank/DDBJ whole genome shotgun (WGS) entry which is preliminary data.</text>
</comment>
<protein>
    <recommendedName>
        <fullName evidence="1">Integrase catalytic domain-containing protein</fullName>
    </recommendedName>
</protein>
<dbReference type="GO" id="GO:0015074">
    <property type="term" value="P:DNA integration"/>
    <property type="evidence" value="ECO:0007669"/>
    <property type="project" value="InterPro"/>
</dbReference>
<dbReference type="EMBL" id="SWCI01000008">
    <property type="protein sequence ID" value="TKB48216.1"/>
    <property type="molecule type" value="Genomic_DNA"/>
</dbReference>
<evidence type="ECO:0000313" key="2">
    <source>
        <dbReference type="EMBL" id="TKB48216.1"/>
    </source>
</evidence>
<proteinExistence type="predicted"/>
<dbReference type="RefSeq" id="WP_136850104.1">
    <property type="nucleotide sequence ID" value="NZ_SWCI01000001.1"/>
</dbReference>
<dbReference type="InterPro" id="IPR001584">
    <property type="entry name" value="Integrase_cat-core"/>
</dbReference>
<dbReference type="Proteomes" id="UP000305674">
    <property type="component" value="Unassembled WGS sequence"/>
</dbReference>
<organism evidence="3 5">
    <name type="scientific">Ferrimonas sediminicola</name>
    <dbReference type="NCBI Taxonomy" id="2569538"/>
    <lineage>
        <taxon>Bacteria</taxon>
        <taxon>Pseudomonadati</taxon>
        <taxon>Pseudomonadota</taxon>
        <taxon>Gammaproteobacteria</taxon>
        <taxon>Alteromonadales</taxon>
        <taxon>Ferrimonadaceae</taxon>
        <taxon>Ferrimonas</taxon>
    </lineage>
</organism>
<accession>A0A4U1BHS1</accession>
<name>A0A4U1BHS1_9GAMM</name>
<dbReference type="Pfam" id="PF13333">
    <property type="entry name" value="rve_2"/>
    <property type="match status" value="1"/>
</dbReference>
<dbReference type="EMBL" id="SWCI01000001">
    <property type="protein sequence ID" value="TKB51609.1"/>
    <property type="molecule type" value="Genomic_DNA"/>
</dbReference>
<dbReference type="OrthoDB" id="9810995at2"/>
<evidence type="ECO:0000313" key="3">
    <source>
        <dbReference type="EMBL" id="TKB50976.1"/>
    </source>
</evidence>
<gene>
    <name evidence="3" type="ORF">FCL40_00005</name>
    <name evidence="4" type="ORF">FCL40_03370</name>
    <name evidence="2" type="ORF">FCL40_12760</name>
</gene>
<feature type="domain" description="Integrase catalytic" evidence="1">
    <location>
        <begin position="1"/>
        <end position="27"/>
    </location>
</feature>
<feature type="non-terminal residue" evidence="3">
    <location>
        <position position="1"/>
    </location>
</feature>